<evidence type="ECO:0000313" key="2">
    <source>
        <dbReference type="Proteomes" id="UP000502415"/>
    </source>
</evidence>
<accession>A0A7Z2VTG8</accession>
<gene>
    <name evidence="1" type="ORF">HH212_00105</name>
</gene>
<dbReference type="RefSeq" id="WP_169433539.1">
    <property type="nucleotide sequence ID" value="NZ_CP051685.1"/>
</dbReference>
<reference evidence="1 2" key="1">
    <citation type="submission" date="2020-04" db="EMBL/GenBank/DDBJ databases">
        <title>Genome sequencing of novel species.</title>
        <authorList>
            <person name="Heo J."/>
            <person name="Kim S.-J."/>
            <person name="Kim J.-S."/>
            <person name="Hong S.-B."/>
            <person name="Kwon S.-W."/>
        </authorList>
    </citation>
    <scope>NUCLEOTIDE SEQUENCE [LARGE SCALE GENOMIC DNA]</scope>
    <source>
        <strain evidence="1 2">GN2-R2</strain>
    </source>
</reference>
<proteinExistence type="predicted"/>
<name>A0A7Z2VTG8_9BURK</name>
<organism evidence="1 2">
    <name type="scientific">Massilia forsythiae</name>
    <dbReference type="NCBI Taxonomy" id="2728020"/>
    <lineage>
        <taxon>Bacteria</taxon>
        <taxon>Pseudomonadati</taxon>
        <taxon>Pseudomonadota</taxon>
        <taxon>Betaproteobacteria</taxon>
        <taxon>Burkholderiales</taxon>
        <taxon>Oxalobacteraceae</taxon>
        <taxon>Telluria group</taxon>
        <taxon>Massilia</taxon>
    </lineage>
</organism>
<dbReference type="KEGG" id="mfy:HH212_00105"/>
<protein>
    <submittedName>
        <fullName evidence="1">DUF1828 domain-containing protein</fullName>
    </submittedName>
</protein>
<dbReference type="Proteomes" id="UP000502415">
    <property type="component" value="Chromosome"/>
</dbReference>
<dbReference type="EMBL" id="CP051685">
    <property type="protein sequence ID" value="QJD98639.1"/>
    <property type="molecule type" value="Genomic_DNA"/>
</dbReference>
<evidence type="ECO:0000313" key="1">
    <source>
        <dbReference type="EMBL" id="QJD98639.1"/>
    </source>
</evidence>
<keyword evidence="2" id="KW-1185">Reference proteome</keyword>
<dbReference type="AlphaFoldDB" id="A0A7Z2VTG8"/>
<sequence length="256" mass="28090">MNCAEFSKLTQWTCTPAGEASVRVISPISFGDSGHNIAFYLAQPSAQTFYLTDACEAAMQAEQLGIALHKSRLEALNDTPGVTFAHFAQDWSIEASGPISCVQTGLWDAVKLALALSNKSNRWRPRYEQAKFSAMILRELQAQLGADRVIREAKVQGASGHMIEFPAAIKPSNGPLIYVQPVALDNNRVSWPSIYEFHGKLFDLKVASQAQNRVSIIQAIEGEAKEFDRAKDFLANASTVYTSNQLTEFVAAVEFA</sequence>